<evidence type="ECO:0000256" key="5">
    <source>
        <dbReference type="ARBA" id="ARBA00022989"/>
    </source>
</evidence>
<keyword evidence="2" id="KW-0813">Transport</keyword>
<evidence type="ECO:0000256" key="4">
    <source>
        <dbReference type="ARBA" id="ARBA00022692"/>
    </source>
</evidence>
<evidence type="ECO:0000256" key="8">
    <source>
        <dbReference type="SAM" id="Phobius"/>
    </source>
</evidence>
<evidence type="ECO:0000256" key="7">
    <source>
        <dbReference type="SAM" id="MobiDB-lite"/>
    </source>
</evidence>
<feature type="transmembrane region" description="Helical" evidence="8">
    <location>
        <begin position="478"/>
        <end position="501"/>
    </location>
</feature>
<dbReference type="GO" id="GO:0005886">
    <property type="term" value="C:plasma membrane"/>
    <property type="evidence" value="ECO:0007669"/>
    <property type="project" value="UniProtKB-SubCell"/>
</dbReference>
<feature type="transmembrane region" description="Helical" evidence="8">
    <location>
        <begin position="35"/>
        <end position="61"/>
    </location>
</feature>
<dbReference type="PROSITE" id="PS00217">
    <property type="entry name" value="SUGAR_TRANSPORT_2"/>
    <property type="match status" value="1"/>
</dbReference>
<keyword evidence="11" id="KW-1185">Reference proteome</keyword>
<feature type="transmembrane region" description="Helical" evidence="8">
    <location>
        <begin position="419"/>
        <end position="441"/>
    </location>
</feature>
<dbReference type="CDD" id="cd06173">
    <property type="entry name" value="MFS_MefA_like"/>
    <property type="match status" value="1"/>
</dbReference>
<dbReference type="KEGG" id="saca:FFV09_04415"/>
<dbReference type="AlphaFoldDB" id="A0A4Y6UV86"/>
<keyword evidence="4 8" id="KW-0812">Transmembrane</keyword>
<protein>
    <submittedName>
        <fullName evidence="10">MFS transporter</fullName>
    </submittedName>
</protein>
<accession>A0A4Y6UV86</accession>
<dbReference type="InterPro" id="IPR011701">
    <property type="entry name" value="MFS"/>
</dbReference>
<dbReference type="EMBL" id="CP041217">
    <property type="protein sequence ID" value="QDH20167.1"/>
    <property type="molecule type" value="Genomic_DNA"/>
</dbReference>
<dbReference type="OrthoDB" id="9775268at2"/>
<feature type="domain" description="Major facilitator superfamily (MFS) profile" evidence="9">
    <location>
        <begin position="32"/>
        <end position="507"/>
    </location>
</feature>
<feature type="transmembrane region" description="Helical" evidence="8">
    <location>
        <begin position="198"/>
        <end position="215"/>
    </location>
</feature>
<keyword evidence="3" id="KW-1003">Cell membrane</keyword>
<dbReference type="InterPro" id="IPR020846">
    <property type="entry name" value="MFS_dom"/>
</dbReference>
<dbReference type="Gene3D" id="1.20.1250.20">
    <property type="entry name" value="MFS general substrate transporter like domains"/>
    <property type="match status" value="1"/>
</dbReference>
<dbReference type="GO" id="GO:0022857">
    <property type="term" value="F:transmembrane transporter activity"/>
    <property type="evidence" value="ECO:0007669"/>
    <property type="project" value="InterPro"/>
</dbReference>
<sequence length="509" mass="53193">MLTGSGKKAADGADSHASRLSIFLSPIRKSKAFTYLWLGQWIAMLGSSVSVLILPLVVYSLTDSSTALGLAMTCYMLPNIIALPFAGWIVDKTDRLRLVMLSNAARLCIMLLAAISIFNGSLTLERLYIGLVFYGMMEGVFNPAYSALRAEVFTPDIRNAANALSQISIQGVRLLGPALGGMLVTAASPGAGFALDSITYFISLLCFLMLGRVLARQKGRSGGGWRARSDKLGGQAGTQAAQGIAAPRADEAANGGAAANGQGAAGRSETADAAASLRGGMPAETVVPPGGVAPGDAAAAAPRTPSVLSGFGAEFMEGVHVLRKLPWLWITILAFSLLNICYTGIVAVLVPWLFKVHHGLPPSVYGIAMAGTAVGAILAAVLFGSKRDWQRRGLVAYGGALLGGVALLLLSVITWVPGLVMAMVLEGFGMMMFMIIWEISLQELVPAESFGRVASLDMLGSFALLPVGYLIVGHLADTIGGLPTIAIFASVGIVILLTALCSPHIRRFN</sequence>
<evidence type="ECO:0000256" key="3">
    <source>
        <dbReference type="ARBA" id="ARBA00022475"/>
    </source>
</evidence>
<dbReference type="SUPFAM" id="SSF103473">
    <property type="entry name" value="MFS general substrate transporter"/>
    <property type="match status" value="1"/>
</dbReference>
<evidence type="ECO:0000256" key="2">
    <source>
        <dbReference type="ARBA" id="ARBA00022448"/>
    </source>
</evidence>
<dbReference type="Pfam" id="PF07690">
    <property type="entry name" value="MFS_1"/>
    <property type="match status" value="1"/>
</dbReference>
<feature type="transmembrane region" description="Helical" evidence="8">
    <location>
        <begin position="327"/>
        <end position="352"/>
    </location>
</feature>
<reference evidence="10 11" key="1">
    <citation type="submission" date="2019-06" db="EMBL/GenBank/DDBJ databases">
        <title>Saccharibacillus brassicae sp. nov., an endophytic bacterium isolated from Chinese cabbage seeds (Brassica pekinensis).</title>
        <authorList>
            <person name="Jiang L."/>
            <person name="Lee J."/>
            <person name="Kim S.W."/>
        </authorList>
    </citation>
    <scope>NUCLEOTIDE SEQUENCE [LARGE SCALE GENOMIC DNA]</scope>
    <source>
        <strain evidence="11">KCTC 43072 / ATSA2</strain>
    </source>
</reference>
<dbReference type="RefSeq" id="WP_141446553.1">
    <property type="nucleotide sequence ID" value="NZ_CP041217.1"/>
</dbReference>
<feature type="transmembrane region" description="Helical" evidence="8">
    <location>
        <begin position="364"/>
        <end position="382"/>
    </location>
</feature>
<name>A0A4Y6UV86_SACBS</name>
<dbReference type="PANTHER" id="PTHR43266">
    <property type="entry name" value="MACROLIDE-EFFLUX PROTEIN"/>
    <property type="match status" value="1"/>
</dbReference>
<dbReference type="PROSITE" id="PS50850">
    <property type="entry name" value="MFS"/>
    <property type="match status" value="1"/>
</dbReference>
<proteinExistence type="predicted"/>
<dbReference type="Proteomes" id="UP000316968">
    <property type="component" value="Chromosome"/>
</dbReference>
<organism evidence="10 11">
    <name type="scientific">Saccharibacillus brassicae</name>
    <dbReference type="NCBI Taxonomy" id="2583377"/>
    <lineage>
        <taxon>Bacteria</taxon>
        <taxon>Bacillati</taxon>
        <taxon>Bacillota</taxon>
        <taxon>Bacilli</taxon>
        <taxon>Bacillales</taxon>
        <taxon>Paenibacillaceae</taxon>
        <taxon>Saccharibacillus</taxon>
    </lineage>
</organism>
<keyword evidence="6 8" id="KW-0472">Membrane</keyword>
<dbReference type="InterPro" id="IPR005829">
    <property type="entry name" value="Sugar_transporter_CS"/>
</dbReference>
<feature type="transmembrane region" description="Helical" evidence="8">
    <location>
        <begin position="453"/>
        <end position="472"/>
    </location>
</feature>
<feature type="transmembrane region" description="Helical" evidence="8">
    <location>
        <begin position="394"/>
        <end position="413"/>
    </location>
</feature>
<feature type="transmembrane region" description="Helical" evidence="8">
    <location>
        <begin position="67"/>
        <end position="86"/>
    </location>
</feature>
<evidence type="ECO:0000313" key="10">
    <source>
        <dbReference type="EMBL" id="QDH20167.1"/>
    </source>
</evidence>
<feature type="region of interest" description="Disordered" evidence="7">
    <location>
        <begin position="220"/>
        <end position="245"/>
    </location>
</feature>
<dbReference type="PANTHER" id="PTHR43266:SF2">
    <property type="entry name" value="MAJOR FACILITATOR SUPERFAMILY (MFS) PROFILE DOMAIN-CONTAINING PROTEIN"/>
    <property type="match status" value="1"/>
</dbReference>
<evidence type="ECO:0000259" key="9">
    <source>
        <dbReference type="PROSITE" id="PS50850"/>
    </source>
</evidence>
<evidence type="ECO:0000256" key="6">
    <source>
        <dbReference type="ARBA" id="ARBA00023136"/>
    </source>
</evidence>
<keyword evidence="5 8" id="KW-1133">Transmembrane helix</keyword>
<dbReference type="InterPro" id="IPR036259">
    <property type="entry name" value="MFS_trans_sf"/>
</dbReference>
<comment type="subcellular location">
    <subcellularLocation>
        <location evidence="1">Cell membrane</location>
        <topology evidence="1">Multi-pass membrane protein</topology>
    </subcellularLocation>
</comment>
<evidence type="ECO:0000313" key="11">
    <source>
        <dbReference type="Proteomes" id="UP000316968"/>
    </source>
</evidence>
<gene>
    <name evidence="10" type="ORF">FFV09_04415</name>
</gene>
<evidence type="ECO:0000256" key="1">
    <source>
        <dbReference type="ARBA" id="ARBA00004651"/>
    </source>
</evidence>
<feature type="transmembrane region" description="Helical" evidence="8">
    <location>
        <begin position="98"/>
        <end position="121"/>
    </location>
</feature>